<evidence type="ECO:0000256" key="1">
    <source>
        <dbReference type="SAM" id="Phobius"/>
    </source>
</evidence>
<accession>A0ABQ4SZN0</accession>
<protein>
    <submittedName>
        <fullName evidence="2">Uncharacterized protein</fullName>
    </submittedName>
</protein>
<keyword evidence="1" id="KW-0472">Membrane</keyword>
<reference evidence="2" key="2">
    <citation type="submission" date="2021-08" db="EMBL/GenBank/DDBJ databases">
        <authorList>
            <person name="Tani A."/>
            <person name="Ola A."/>
            <person name="Ogura Y."/>
            <person name="Katsura K."/>
            <person name="Hayashi T."/>
        </authorList>
    </citation>
    <scope>NUCLEOTIDE SEQUENCE</scope>
    <source>
        <strain evidence="2">LMG 23639</strain>
    </source>
</reference>
<keyword evidence="1" id="KW-0812">Transmembrane</keyword>
<feature type="transmembrane region" description="Helical" evidence="1">
    <location>
        <begin position="47"/>
        <end position="75"/>
    </location>
</feature>
<evidence type="ECO:0000313" key="2">
    <source>
        <dbReference type="EMBL" id="GJE08670.1"/>
    </source>
</evidence>
<reference evidence="2" key="1">
    <citation type="journal article" date="2021" name="Front. Microbiol.">
        <title>Comprehensive Comparative Genomics and Phenotyping of Methylobacterium Species.</title>
        <authorList>
            <person name="Alessa O."/>
            <person name="Ogura Y."/>
            <person name="Fujitani Y."/>
            <person name="Takami H."/>
            <person name="Hayashi T."/>
            <person name="Sahin N."/>
            <person name="Tani A."/>
        </authorList>
    </citation>
    <scope>NUCLEOTIDE SEQUENCE</scope>
    <source>
        <strain evidence="2">LMG 23639</strain>
    </source>
</reference>
<keyword evidence="1" id="KW-1133">Transmembrane helix</keyword>
<keyword evidence="3" id="KW-1185">Reference proteome</keyword>
<comment type="caution">
    <text evidence="2">The sequence shown here is derived from an EMBL/GenBank/DDBJ whole genome shotgun (WGS) entry which is preliminary data.</text>
</comment>
<dbReference type="EMBL" id="BPQR01000084">
    <property type="protein sequence ID" value="GJE08670.1"/>
    <property type="molecule type" value="Genomic_DNA"/>
</dbReference>
<sequence length="77" mass="7573">MSDGQLLCLCGSAGALVLSCVWGLVDLACRFVGGPETPADPVDAFLALGRAAQAGIAASVAALGTLVGGLFGWAVRP</sequence>
<evidence type="ECO:0000313" key="3">
    <source>
        <dbReference type="Proteomes" id="UP001055102"/>
    </source>
</evidence>
<proteinExistence type="predicted"/>
<dbReference type="RefSeq" id="WP_238278568.1">
    <property type="nucleotide sequence ID" value="NZ_BPQR01000084.1"/>
</dbReference>
<gene>
    <name evidence="2" type="ORF">AOPFMNJM_4013</name>
</gene>
<organism evidence="2 3">
    <name type="scientific">Methylobacterium jeotgali</name>
    <dbReference type="NCBI Taxonomy" id="381630"/>
    <lineage>
        <taxon>Bacteria</taxon>
        <taxon>Pseudomonadati</taxon>
        <taxon>Pseudomonadota</taxon>
        <taxon>Alphaproteobacteria</taxon>
        <taxon>Hyphomicrobiales</taxon>
        <taxon>Methylobacteriaceae</taxon>
        <taxon>Methylobacterium</taxon>
    </lineage>
</organism>
<dbReference type="Proteomes" id="UP001055102">
    <property type="component" value="Unassembled WGS sequence"/>
</dbReference>
<name>A0ABQ4SZN0_9HYPH</name>